<dbReference type="InterPro" id="IPR058913">
    <property type="entry name" value="Integrase_dom_put"/>
</dbReference>
<proteinExistence type="predicted"/>
<dbReference type="AlphaFoldDB" id="A0A164MPL6"/>
<comment type="caution">
    <text evidence="2">The sequence shown here is derived from an EMBL/GenBank/DDBJ whole genome shotgun (WGS) entry which is preliminary data.</text>
</comment>
<sequence>MFTLIESFVFTRKAMIWQRFSSLLFHFSCRLLATSCLTGRKKRKKLQNHLASTKGLYDNDIFVENNYISLVNVWENGDVVPESDFSDHSNIDVNSGKAERESGINGSDFDPLSKSDGEFYVEENVEINCDFNIEEEPRSFWKALRLFVFLSTIGQVILQQIDFFHSCNPNVFIVNSLSLFKTPVIISVILFICDNYWPACFLVMEPMNIPISHEKLLQLVDWDFSVKQMAKWFGVSRWTILRKLKQFKISRKKFSNIDDCDLMQVIANVLADKPNMGGDVYLRHHLKTNVGVFVQRWRIRKCVHEIFGSQPRAKNTIKRRRYQVRAPLSMVHLDTHHKLIRWRFVVVGAVDGFSRKIFCMKLDTNNKAKTVLKHFLTGVKELGLPSRVRTDKGKENVGVAHLMFLTRGGNRASFISGRSVHNTRIERIWREVLRVALSPFRELFYLMEGEGILDVSNNMDIFSLHFVFRSLIEKSLDEFCAMWDSHKLRTEDGKSYTELQQFDVDMQLVNTIQNHCIRGVRGVKVPDIVCPSEDTLAELRNHFPITKITFENSVETYLSFRYVLNAMSNV</sequence>
<keyword evidence="3" id="KW-1185">Reference proteome</keyword>
<dbReference type="PANTHER" id="PTHR46791">
    <property type="entry name" value="EXPRESSED PROTEIN"/>
    <property type="match status" value="1"/>
</dbReference>
<dbReference type="Pfam" id="PF24764">
    <property type="entry name" value="rva_4"/>
    <property type="match status" value="1"/>
</dbReference>
<dbReference type="GO" id="GO:0003676">
    <property type="term" value="F:nucleic acid binding"/>
    <property type="evidence" value="ECO:0007669"/>
    <property type="project" value="InterPro"/>
</dbReference>
<evidence type="ECO:0000259" key="1">
    <source>
        <dbReference type="PROSITE" id="PS50994"/>
    </source>
</evidence>
<accession>A0A164MPL6</accession>
<dbReference type="OrthoDB" id="6359149at2759"/>
<dbReference type="InterPro" id="IPR036397">
    <property type="entry name" value="RNaseH_sf"/>
</dbReference>
<dbReference type="PROSITE" id="PS50994">
    <property type="entry name" value="INTEGRASE"/>
    <property type="match status" value="1"/>
</dbReference>
<dbReference type="STRING" id="35525.A0A164MPL6"/>
<dbReference type="GO" id="GO:0015074">
    <property type="term" value="P:DNA integration"/>
    <property type="evidence" value="ECO:0007669"/>
    <property type="project" value="InterPro"/>
</dbReference>
<dbReference type="PANTHER" id="PTHR46791:SF5">
    <property type="entry name" value="CLR5 DOMAIN-CONTAINING PROTEIN-RELATED"/>
    <property type="match status" value="1"/>
</dbReference>
<reference evidence="2 3" key="1">
    <citation type="submission" date="2016-03" db="EMBL/GenBank/DDBJ databases">
        <title>EvidentialGene: Evidence-directed Construction of Genes on Genomes.</title>
        <authorList>
            <person name="Gilbert D.G."/>
            <person name="Choi J.-H."/>
            <person name="Mockaitis K."/>
            <person name="Colbourne J."/>
            <person name="Pfrender M."/>
        </authorList>
    </citation>
    <scope>NUCLEOTIDE SEQUENCE [LARGE SCALE GENOMIC DNA]</scope>
    <source>
        <strain evidence="2 3">Xinb3</strain>
        <tissue evidence="2">Complete organism</tissue>
    </source>
</reference>
<dbReference type="Gene3D" id="3.30.420.10">
    <property type="entry name" value="Ribonuclease H-like superfamily/Ribonuclease H"/>
    <property type="match status" value="1"/>
</dbReference>
<protein>
    <recommendedName>
        <fullName evidence="1">Integrase catalytic domain-containing protein</fullName>
    </recommendedName>
</protein>
<dbReference type="InterPro" id="IPR012337">
    <property type="entry name" value="RNaseH-like_sf"/>
</dbReference>
<name>A0A164MPL6_9CRUS</name>
<dbReference type="SUPFAM" id="SSF53098">
    <property type="entry name" value="Ribonuclease H-like"/>
    <property type="match status" value="1"/>
</dbReference>
<evidence type="ECO:0000313" key="3">
    <source>
        <dbReference type="Proteomes" id="UP000076858"/>
    </source>
</evidence>
<feature type="domain" description="Integrase catalytic" evidence="1">
    <location>
        <begin position="323"/>
        <end position="428"/>
    </location>
</feature>
<dbReference type="EMBL" id="LRGB01002984">
    <property type="protein sequence ID" value="KZS05243.1"/>
    <property type="molecule type" value="Genomic_DNA"/>
</dbReference>
<organism evidence="2 3">
    <name type="scientific">Daphnia magna</name>
    <dbReference type="NCBI Taxonomy" id="35525"/>
    <lineage>
        <taxon>Eukaryota</taxon>
        <taxon>Metazoa</taxon>
        <taxon>Ecdysozoa</taxon>
        <taxon>Arthropoda</taxon>
        <taxon>Crustacea</taxon>
        <taxon>Branchiopoda</taxon>
        <taxon>Diplostraca</taxon>
        <taxon>Cladocera</taxon>
        <taxon>Anomopoda</taxon>
        <taxon>Daphniidae</taxon>
        <taxon>Daphnia</taxon>
    </lineage>
</organism>
<dbReference type="Proteomes" id="UP000076858">
    <property type="component" value="Unassembled WGS sequence"/>
</dbReference>
<dbReference type="InterPro" id="IPR001584">
    <property type="entry name" value="Integrase_cat-core"/>
</dbReference>
<gene>
    <name evidence="2" type="ORF">APZ42_031634</name>
</gene>
<evidence type="ECO:0000313" key="2">
    <source>
        <dbReference type="EMBL" id="KZS05243.1"/>
    </source>
</evidence>